<feature type="region of interest" description="Disordered" evidence="1">
    <location>
        <begin position="34"/>
        <end position="53"/>
    </location>
</feature>
<gene>
    <name evidence="2" type="ORF">SSLN_LOCUS15646</name>
</gene>
<keyword evidence="3" id="KW-1185">Reference proteome</keyword>
<proteinExistence type="predicted"/>
<feature type="compositionally biased region" description="Low complexity" evidence="1">
    <location>
        <begin position="64"/>
        <end position="79"/>
    </location>
</feature>
<evidence type="ECO:0000313" key="2">
    <source>
        <dbReference type="EMBL" id="VDM02032.1"/>
    </source>
</evidence>
<name>A0A183TGP8_SCHSO</name>
<accession>A0A183TGP8</accession>
<dbReference type="AlphaFoldDB" id="A0A183TGP8"/>
<evidence type="ECO:0000313" key="3">
    <source>
        <dbReference type="Proteomes" id="UP000275846"/>
    </source>
</evidence>
<reference evidence="4" key="1">
    <citation type="submission" date="2016-06" db="UniProtKB">
        <authorList>
            <consortium name="WormBaseParasite"/>
        </authorList>
    </citation>
    <scope>IDENTIFICATION</scope>
</reference>
<feature type="region of interest" description="Disordered" evidence="1">
    <location>
        <begin position="64"/>
        <end position="88"/>
    </location>
</feature>
<sequence length="88" mass="9174">MPRPFKHTHAVNAPSVRESAWSDIFGRSAPTIQTYTSNSASTPSDSPSLAAGISSLTPTILEPTSQYSSTVTSTTTATSDGDTLLNCP</sequence>
<evidence type="ECO:0000313" key="4">
    <source>
        <dbReference type="WBParaSite" id="SSLN_0001623701-mRNA-1"/>
    </source>
</evidence>
<dbReference type="Proteomes" id="UP000275846">
    <property type="component" value="Unassembled WGS sequence"/>
</dbReference>
<organism evidence="4">
    <name type="scientific">Schistocephalus solidus</name>
    <name type="common">Tapeworm</name>
    <dbReference type="NCBI Taxonomy" id="70667"/>
    <lineage>
        <taxon>Eukaryota</taxon>
        <taxon>Metazoa</taxon>
        <taxon>Spiralia</taxon>
        <taxon>Lophotrochozoa</taxon>
        <taxon>Platyhelminthes</taxon>
        <taxon>Cestoda</taxon>
        <taxon>Eucestoda</taxon>
        <taxon>Diphyllobothriidea</taxon>
        <taxon>Diphyllobothriidae</taxon>
        <taxon>Schistocephalus</taxon>
    </lineage>
</organism>
<reference evidence="2 3" key="2">
    <citation type="submission" date="2018-11" db="EMBL/GenBank/DDBJ databases">
        <authorList>
            <consortium name="Pathogen Informatics"/>
        </authorList>
    </citation>
    <scope>NUCLEOTIDE SEQUENCE [LARGE SCALE GENOMIC DNA]</scope>
    <source>
        <strain evidence="2 3">NST_G2</strain>
    </source>
</reference>
<dbReference type="EMBL" id="UYSU01040153">
    <property type="protein sequence ID" value="VDM02032.1"/>
    <property type="molecule type" value="Genomic_DNA"/>
</dbReference>
<dbReference type="WBParaSite" id="SSLN_0001623701-mRNA-1">
    <property type="protein sequence ID" value="SSLN_0001623701-mRNA-1"/>
    <property type="gene ID" value="SSLN_0001623701"/>
</dbReference>
<feature type="compositionally biased region" description="Low complexity" evidence="1">
    <location>
        <begin position="36"/>
        <end position="51"/>
    </location>
</feature>
<evidence type="ECO:0000256" key="1">
    <source>
        <dbReference type="SAM" id="MobiDB-lite"/>
    </source>
</evidence>
<protein>
    <submittedName>
        <fullName evidence="2 4">Uncharacterized protein</fullName>
    </submittedName>
</protein>